<feature type="transmembrane region" description="Helical" evidence="1">
    <location>
        <begin position="67"/>
        <end position="91"/>
    </location>
</feature>
<protein>
    <submittedName>
        <fullName evidence="2">Uncharacterized protein</fullName>
    </submittedName>
</protein>
<accession>A0A8D8W715</accession>
<keyword evidence="1" id="KW-0812">Transmembrane</keyword>
<dbReference type="AlphaFoldDB" id="A0A8D8W715"/>
<name>A0A8D8W715_9HEMI</name>
<dbReference type="EMBL" id="HBUF01146415">
    <property type="protein sequence ID" value="CAG6647315.1"/>
    <property type="molecule type" value="Transcribed_RNA"/>
</dbReference>
<keyword evidence="1" id="KW-1133">Transmembrane helix</keyword>
<evidence type="ECO:0000313" key="2">
    <source>
        <dbReference type="EMBL" id="CAG6647315.1"/>
    </source>
</evidence>
<reference evidence="2" key="1">
    <citation type="submission" date="2021-05" db="EMBL/GenBank/DDBJ databases">
        <authorList>
            <person name="Alioto T."/>
            <person name="Alioto T."/>
            <person name="Gomez Garrido J."/>
        </authorList>
    </citation>
    <scope>NUCLEOTIDE SEQUENCE</scope>
</reference>
<sequence>MTNIFLNYLNLYSKKKNLNLEGGGSLFCQGKYLLFYLNNILSCVVTLDCCFFTVLHNTQSCSFPIRIYLLIGVHFLVVLLYGTSELAHFLFCASEDQIVKQHYAF</sequence>
<organism evidence="2">
    <name type="scientific">Cacopsylla melanoneura</name>
    <dbReference type="NCBI Taxonomy" id="428564"/>
    <lineage>
        <taxon>Eukaryota</taxon>
        <taxon>Metazoa</taxon>
        <taxon>Ecdysozoa</taxon>
        <taxon>Arthropoda</taxon>
        <taxon>Hexapoda</taxon>
        <taxon>Insecta</taxon>
        <taxon>Pterygota</taxon>
        <taxon>Neoptera</taxon>
        <taxon>Paraneoptera</taxon>
        <taxon>Hemiptera</taxon>
        <taxon>Sternorrhyncha</taxon>
        <taxon>Psylloidea</taxon>
        <taxon>Psyllidae</taxon>
        <taxon>Psyllinae</taxon>
        <taxon>Cacopsylla</taxon>
    </lineage>
</organism>
<evidence type="ECO:0000256" key="1">
    <source>
        <dbReference type="SAM" id="Phobius"/>
    </source>
</evidence>
<proteinExistence type="predicted"/>
<keyword evidence="1" id="KW-0472">Membrane</keyword>
<feature type="transmembrane region" description="Helical" evidence="1">
    <location>
        <begin position="33"/>
        <end position="55"/>
    </location>
</feature>